<organism evidence="1">
    <name type="scientific">Anguilla anguilla</name>
    <name type="common">European freshwater eel</name>
    <name type="synonym">Muraena anguilla</name>
    <dbReference type="NCBI Taxonomy" id="7936"/>
    <lineage>
        <taxon>Eukaryota</taxon>
        <taxon>Metazoa</taxon>
        <taxon>Chordata</taxon>
        <taxon>Craniata</taxon>
        <taxon>Vertebrata</taxon>
        <taxon>Euteleostomi</taxon>
        <taxon>Actinopterygii</taxon>
        <taxon>Neopterygii</taxon>
        <taxon>Teleostei</taxon>
        <taxon>Anguilliformes</taxon>
        <taxon>Anguillidae</taxon>
        <taxon>Anguilla</taxon>
    </lineage>
</organism>
<reference evidence="1" key="2">
    <citation type="journal article" date="2015" name="Fish Shellfish Immunol.">
        <title>Early steps in the European eel (Anguilla anguilla)-Vibrio vulnificus interaction in the gills: Role of the RtxA13 toxin.</title>
        <authorList>
            <person name="Callol A."/>
            <person name="Pajuelo D."/>
            <person name="Ebbesson L."/>
            <person name="Teles M."/>
            <person name="MacKenzie S."/>
            <person name="Amaro C."/>
        </authorList>
    </citation>
    <scope>NUCLEOTIDE SEQUENCE</scope>
</reference>
<reference evidence="1" key="1">
    <citation type="submission" date="2014-11" db="EMBL/GenBank/DDBJ databases">
        <authorList>
            <person name="Amaro Gonzalez C."/>
        </authorList>
    </citation>
    <scope>NUCLEOTIDE SEQUENCE</scope>
</reference>
<sequence length="10" mass="1041">MESVSVCACL</sequence>
<evidence type="ECO:0000313" key="1">
    <source>
        <dbReference type="EMBL" id="JAI03726.1"/>
    </source>
</evidence>
<accession>A0A0E9XPG7</accession>
<proteinExistence type="predicted"/>
<name>A0A0E9XPG7_ANGAN</name>
<dbReference type="EMBL" id="GBXM01004852">
    <property type="protein sequence ID" value="JAI03726.1"/>
    <property type="molecule type" value="Transcribed_RNA"/>
</dbReference>
<protein>
    <submittedName>
        <fullName evidence="1">Uncharacterized protein</fullName>
    </submittedName>
</protein>